<protein>
    <recommendedName>
        <fullName evidence="2">peptidylprolyl isomerase</fullName>
        <ecNumber evidence="2">5.2.1.8</ecNumber>
    </recommendedName>
</protein>
<dbReference type="EC" id="5.2.1.8" evidence="2"/>
<evidence type="ECO:0000256" key="5">
    <source>
        <dbReference type="ARBA" id="ARBA00023235"/>
    </source>
</evidence>
<gene>
    <name evidence="8" type="ORF">C8E99_1406</name>
</gene>
<evidence type="ECO:0000256" key="3">
    <source>
        <dbReference type="ARBA" id="ARBA00022729"/>
    </source>
</evidence>
<evidence type="ECO:0000256" key="6">
    <source>
        <dbReference type="SAM" id="MobiDB-lite"/>
    </source>
</evidence>
<dbReference type="EMBL" id="QREH01000001">
    <property type="protein sequence ID" value="REE03593.1"/>
    <property type="molecule type" value="Genomic_DNA"/>
</dbReference>
<evidence type="ECO:0000256" key="1">
    <source>
        <dbReference type="ARBA" id="ARBA00000971"/>
    </source>
</evidence>
<dbReference type="InterPro" id="IPR027304">
    <property type="entry name" value="Trigger_fact/SurA_dom_sf"/>
</dbReference>
<dbReference type="OrthoDB" id="4775280at2"/>
<dbReference type="RefSeq" id="WP_115931680.1">
    <property type="nucleotide sequence ID" value="NZ_QREH01000001.1"/>
</dbReference>
<keyword evidence="3 7" id="KW-0732">Signal</keyword>
<feature type="compositionally biased region" description="Low complexity" evidence="6">
    <location>
        <begin position="225"/>
        <end position="245"/>
    </location>
</feature>
<evidence type="ECO:0000256" key="2">
    <source>
        <dbReference type="ARBA" id="ARBA00013194"/>
    </source>
</evidence>
<feature type="signal peptide" evidence="7">
    <location>
        <begin position="1"/>
        <end position="31"/>
    </location>
</feature>
<dbReference type="Proteomes" id="UP000256727">
    <property type="component" value="Unassembled WGS sequence"/>
</dbReference>
<keyword evidence="9" id="KW-1185">Reference proteome</keyword>
<evidence type="ECO:0000256" key="4">
    <source>
        <dbReference type="ARBA" id="ARBA00023110"/>
    </source>
</evidence>
<feature type="region of interest" description="Disordered" evidence="6">
    <location>
        <begin position="202"/>
        <end position="288"/>
    </location>
</feature>
<feature type="region of interest" description="Disordered" evidence="6">
    <location>
        <begin position="35"/>
        <end position="81"/>
    </location>
</feature>
<keyword evidence="5 8" id="KW-0413">Isomerase</keyword>
<dbReference type="GO" id="GO:0003755">
    <property type="term" value="F:peptidyl-prolyl cis-trans isomerase activity"/>
    <property type="evidence" value="ECO:0007669"/>
    <property type="project" value="UniProtKB-KW"/>
</dbReference>
<keyword evidence="4" id="KW-0697">Rotamase</keyword>
<dbReference type="Pfam" id="PF13624">
    <property type="entry name" value="SurA_N_3"/>
    <property type="match status" value="1"/>
</dbReference>
<evidence type="ECO:0000313" key="8">
    <source>
        <dbReference type="EMBL" id="REE03593.1"/>
    </source>
</evidence>
<evidence type="ECO:0000256" key="7">
    <source>
        <dbReference type="SAM" id="SignalP"/>
    </source>
</evidence>
<dbReference type="PANTHER" id="PTHR47245">
    <property type="entry name" value="PEPTIDYLPROLYL ISOMERASE"/>
    <property type="match status" value="1"/>
</dbReference>
<feature type="compositionally biased region" description="Basic and acidic residues" evidence="6">
    <location>
        <begin position="263"/>
        <end position="288"/>
    </location>
</feature>
<dbReference type="Gene3D" id="1.10.4030.10">
    <property type="entry name" value="Porin chaperone SurA, peptide-binding domain"/>
    <property type="match status" value="1"/>
</dbReference>
<reference evidence="8 9" key="1">
    <citation type="submission" date="2018-07" db="EMBL/GenBank/DDBJ databases">
        <title>Sequencing the genomes of 1000 actinobacteria strains.</title>
        <authorList>
            <person name="Klenk H.-P."/>
        </authorList>
    </citation>
    <scope>NUCLEOTIDE SEQUENCE [LARGE SCALE GENOMIC DNA]</scope>
    <source>
        <strain evidence="8 9">DSM 14442</strain>
    </source>
</reference>
<feature type="compositionally biased region" description="Low complexity" evidence="6">
    <location>
        <begin position="40"/>
        <end position="68"/>
    </location>
</feature>
<comment type="catalytic activity">
    <reaction evidence="1">
        <text>[protein]-peptidylproline (omega=180) = [protein]-peptidylproline (omega=0)</text>
        <dbReference type="Rhea" id="RHEA:16237"/>
        <dbReference type="Rhea" id="RHEA-COMP:10747"/>
        <dbReference type="Rhea" id="RHEA-COMP:10748"/>
        <dbReference type="ChEBI" id="CHEBI:83833"/>
        <dbReference type="ChEBI" id="CHEBI:83834"/>
        <dbReference type="EC" id="5.2.1.8"/>
    </reaction>
</comment>
<name>A0A3D9LEM1_9MICC</name>
<proteinExistence type="predicted"/>
<organism evidence="8 9">
    <name type="scientific">Citricoccus muralis</name>
    <dbReference type="NCBI Taxonomy" id="169134"/>
    <lineage>
        <taxon>Bacteria</taxon>
        <taxon>Bacillati</taxon>
        <taxon>Actinomycetota</taxon>
        <taxon>Actinomycetes</taxon>
        <taxon>Micrococcales</taxon>
        <taxon>Micrococcaceae</taxon>
        <taxon>Citricoccus</taxon>
    </lineage>
</organism>
<evidence type="ECO:0000313" key="9">
    <source>
        <dbReference type="Proteomes" id="UP000256727"/>
    </source>
</evidence>
<dbReference type="AlphaFoldDB" id="A0A3D9LEM1"/>
<feature type="chain" id="PRO_5039626118" description="peptidylprolyl isomerase" evidence="7">
    <location>
        <begin position="32"/>
        <end position="288"/>
    </location>
</feature>
<dbReference type="PROSITE" id="PS51257">
    <property type="entry name" value="PROKAR_LIPOPROTEIN"/>
    <property type="match status" value="1"/>
</dbReference>
<dbReference type="SUPFAM" id="SSF109998">
    <property type="entry name" value="Triger factor/SurA peptide-binding domain-like"/>
    <property type="match status" value="1"/>
</dbReference>
<feature type="compositionally biased region" description="Acidic residues" evidence="6">
    <location>
        <begin position="207"/>
        <end position="216"/>
    </location>
</feature>
<dbReference type="InterPro" id="IPR050245">
    <property type="entry name" value="PrsA_foldase"/>
</dbReference>
<dbReference type="PANTHER" id="PTHR47245:SF1">
    <property type="entry name" value="FOLDASE PROTEIN PRSA"/>
    <property type="match status" value="1"/>
</dbReference>
<comment type="caution">
    <text evidence="8">The sequence shown here is derived from an EMBL/GenBank/DDBJ whole genome shotgun (WGS) entry which is preliminary data.</text>
</comment>
<accession>A0A3D9LEM1</accession>
<sequence>MPLNTRSSARFSTSKKLLTSVALVGSLFGLAACGGGGDAEGSAEADSSQGASAGASQPASEGAQAAPEDAQPSMPEPDVENVPDVVATVNGEEITGEEFTAAYQAQFQQMAMQSQMSGQEMNQDEMKKQLAESLVGTELLVQDAAEQGHSANEEDVNAFLEETAKSSELASVDELMATFEEQGYPEDQVRADAQKQLMLDKSIAEMDIPDPSDEELKELYDSSIAAQSEAQGGASAPAEGGESAQPETPSFEELKPQLQEQVKSQKENEALTQKMEELREGADVEVKL</sequence>